<reference evidence="5" key="1">
    <citation type="journal article" date="2019" name="Int. J. Syst. Evol. Microbiol.">
        <title>The Global Catalogue of Microorganisms (GCM) 10K type strain sequencing project: providing services to taxonomists for standard genome sequencing and annotation.</title>
        <authorList>
            <consortium name="The Broad Institute Genomics Platform"/>
            <consortium name="The Broad Institute Genome Sequencing Center for Infectious Disease"/>
            <person name="Wu L."/>
            <person name="Ma J."/>
        </authorList>
    </citation>
    <scope>NUCLEOTIDE SEQUENCE [LARGE SCALE GENOMIC DNA]</scope>
    <source>
        <strain evidence="5">WLHS5</strain>
    </source>
</reference>
<sequence>MHDTDHTEFQDRLPGFKSGALDDVEWLMVRTHLAECAQCQAEMRRPELLNRAAPKRIDPEHPRHPARTTAPLWTLALGVALVVALVTSAVVFALTS</sequence>
<dbReference type="InterPro" id="IPR041916">
    <property type="entry name" value="Anti_sigma_zinc_sf"/>
</dbReference>
<evidence type="ECO:0000256" key="2">
    <source>
        <dbReference type="ARBA" id="ARBA00023163"/>
    </source>
</evidence>
<dbReference type="RefSeq" id="WP_380665044.1">
    <property type="nucleotide sequence ID" value="NZ_JBHTCJ010000002.1"/>
</dbReference>
<dbReference type="Gene3D" id="1.10.10.1320">
    <property type="entry name" value="Anti-sigma factor, zinc-finger domain"/>
    <property type="match status" value="1"/>
</dbReference>
<name>A0ABW2LE96_9PSEU</name>
<evidence type="ECO:0000256" key="3">
    <source>
        <dbReference type="SAM" id="Phobius"/>
    </source>
</evidence>
<evidence type="ECO:0000313" key="4">
    <source>
        <dbReference type="EMBL" id="MFC7340822.1"/>
    </source>
</evidence>
<keyword evidence="3" id="KW-1133">Transmembrane helix</keyword>
<dbReference type="EMBL" id="JBHTCJ010000002">
    <property type="protein sequence ID" value="MFC7340822.1"/>
    <property type="molecule type" value="Genomic_DNA"/>
</dbReference>
<organism evidence="4 5">
    <name type="scientific">Saccharopolyspora griseoalba</name>
    <dbReference type="NCBI Taxonomy" id="1431848"/>
    <lineage>
        <taxon>Bacteria</taxon>
        <taxon>Bacillati</taxon>
        <taxon>Actinomycetota</taxon>
        <taxon>Actinomycetes</taxon>
        <taxon>Pseudonocardiales</taxon>
        <taxon>Pseudonocardiaceae</taxon>
        <taxon>Saccharopolyspora</taxon>
    </lineage>
</organism>
<keyword evidence="3" id="KW-0472">Membrane</keyword>
<keyword evidence="2" id="KW-0804">Transcription</keyword>
<feature type="transmembrane region" description="Helical" evidence="3">
    <location>
        <begin position="72"/>
        <end position="94"/>
    </location>
</feature>
<accession>A0ABW2LE96</accession>
<evidence type="ECO:0000256" key="1">
    <source>
        <dbReference type="ARBA" id="ARBA00023015"/>
    </source>
</evidence>
<keyword evidence="3" id="KW-0812">Transmembrane</keyword>
<protein>
    <submittedName>
        <fullName evidence="4">Zf-HC2 domain-containing protein</fullName>
    </submittedName>
</protein>
<evidence type="ECO:0000313" key="5">
    <source>
        <dbReference type="Proteomes" id="UP001596504"/>
    </source>
</evidence>
<keyword evidence="5" id="KW-1185">Reference proteome</keyword>
<comment type="caution">
    <text evidence="4">The sequence shown here is derived from an EMBL/GenBank/DDBJ whole genome shotgun (WGS) entry which is preliminary data.</text>
</comment>
<gene>
    <name evidence="4" type="ORF">ACFQRI_05300</name>
</gene>
<proteinExistence type="predicted"/>
<keyword evidence="1" id="KW-0805">Transcription regulation</keyword>
<dbReference type="Proteomes" id="UP001596504">
    <property type="component" value="Unassembled WGS sequence"/>
</dbReference>